<reference evidence="2" key="1">
    <citation type="submission" date="2016-02" db="EMBL/GenBank/DDBJ databases">
        <authorList>
            <person name="Debarbieux L."/>
        </authorList>
    </citation>
    <scope>NUCLEOTIDE SEQUENCE [LARGE SCALE GENOMIC DNA]</scope>
    <source>
        <strain evidence="2">LM33_P1</strain>
    </source>
</reference>
<dbReference type="RefSeq" id="YP_009324483.1">
    <property type="nucleotide sequence ID" value="NC_031937.1"/>
</dbReference>
<dbReference type="EMBL" id="LT594300">
    <property type="protein sequence ID" value="SBT28097.1"/>
    <property type="molecule type" value="Genomic_DNA"/>
</dbReference>
<proteinExistence type="predicted"/>
<dbReference type="Proteomes" id="UP000204550">
    <property type="component" value="Segment"/>
</dbReference>
<accession>A0A1A8YFH7</accession>
<dbReference type="GeneID" id="30310734"/>
<keyword evidence="2" id="KW-1185">Reference proteome</keyword>
<dbReference type="KEGG" id="vg:30310734"/>
<evidence type="ECO:0000313" key="2">
    <source>
        <dbReference type="Proteomes" id="UP000204550"/>
    </source>
</evidence>
<evidence type="ECO:0000313" key="1">
    <source>
        <dbReference type="EMBL" id="SBT28097.1"/>
    </source>
</evidence>
<dbReference type="OrthoDB" id="34281at10239"/>
<sequence>MSMKLVAHNRVFNDGSGRCHVELTYKDLIILRDRLQSGVTGWIQPNEYNLIASIDEVLNAWMEDERIQYPSFPLIR</sequence>
<organism evidence="1 2">
    <name type="scientific">Escherichia phage LM33_P1</name>
    <dbReference type="NCBI Taxonomy" id="1788294"/>
    <lineage>
        <taxon>Viruses</taxon>
        <taxon>Duplodnaviria</taxon>
        <taxon>Heunggongvirae</taxon>
        <taxon>Uroviricota</taxon>
        <taxon>Caudoviricetes</taxon>
        <taxon>Autographivirales</taxon>
        <taxon>Autotranscriptaviridae</taxon>
        <taxon>Studiervirinae</taxon>
        <taxon>Kayfunavirus</taxon>
        <taxon>Kayfunavirus 101118UKE1</taxon>
        <taxon>Kayfunavirus LM33P1</taxon>
    </lineage>
</organism>
<gene>
    <name evidence="1" type="ORF">O25BPHAGE1_P1_GP9</name>
</gene>
<name>A0A1A8YFH7_9CAUD</name>
<protein>
    <submittedName>
        <fullName evidence="1">Phage protein</fullName>
    </submittedName>
</protein>